<comment type="subcellular location">
    <subcellularLocation>
        <location evidence="1">Membrane</location>
        <topology evidence="1">Multi-pass membrane protein</topology>
    </subcellularLocation>
</comment>
<dbReference type="InterPro" id="IPR052165">
    <property type="entry name" value="Membrane_assoc_protease"/>
</dbReference>
<dbReference type="Gene3D" id="2.40.50.140">
    <property type="entry name" value="Nucleic acid-binding proteins"/>
    <property type="match status" value="1"/>
</dbReference>
<dbReference type="InterPro" id="IPR012340">
    <property type="entry name" value="NA-bd_OB-fold"/>
</dbReference>
<keyword evidence="2 5" id="KW-0812">Transmembrane</keyword>
<organism evidence="7 8">
    <name type="scientific">Leekyejoonella antrihumi</name>
    <dbReference type="NCBI Taxonomy" id="1660198"/>
    <lineage>
        <taxon>Bacteria</taxon>
        <taxon>Bacillati</taxon>
        <taxon>Actinomycetota</taxon>
        <taxon>Actinomycetes</taxon>
        <taxon>Micrococcales</taxon>
        <taxon>Dermacoccaceae</taxon>
        <taxon>Leekyejoonella</taxon>
    </lineage>
</organism>
<keyword evidence="3 5" id="KW-1133">Transmembrane helix</keyword>
<dbReference type="PANTHER" id="PTHR33507">
    <property type="entry name" value="INNER MEMBRANE PROTEIN YBBJ"/>
    <property type="match status" value="1"/>
</dbReference>
<name>A0A563DTZ8_9MICO</name>
<evidence type="ECO:0000256" key="3">
    <source>
        <dbReference type="ARBA" id="ARBA00022989"/>
    </source>
</evidence>
<evidence type="ECO:0000259" key="6">
    <source>
        <dbReference type="Pfam" id="PF01957"/>
    </source>
</evidence>
<feature type="domain" description="NfeD-like C-terminal" evidence="6">
    <location>
        <begin position="82"/>
        <end position="140"/>
    </location>
</feature>
<proteinExistence type="predicted"/>
<dbReference type="GO" id="GO:0005886">
    <property type="term" value="C:plasma membrane"/>
    <property type="evidence" value="ECO:0007669"/>
    <property type="project" value="TreeGrafter"/>
</dbReference>
<keyword evidence="4 5" id="KW-0472">Membrane</keyword>
<feature type="transmembrane region" description="Helical" evidence="5">
    <location>
        <begin position="44"/>
        <end position="63"/>
    </location>
</feature>
<protein>
    <submittedName>
        <fullName evidence="7">NfeD family protein</fullName>
    </submittedName>
</protein>
<dbReference type="AlphaFoldDB" id="A0A563DTZ8"/>
<comment type="caution">
    <text evidence="7">The sequence shown here is derived from an EMBL/GenBank/DDBJ whole genome shotgun (WGS) entry which is preliminary data.</text>
</comment>
<reference evidence="7 8" key="1">
    <citation type="submission" date="2019-05" db="EMBL/GenBank/DDBJ databases">
        <authorList>
            <person name="Lee S.D."/>
        </authorList>
    </citation>
    <scope>NUCLEOTIDE SEQUENCE [LARGE SCALE GENOMIC DNA]</scope>
    <source>
        <strain evidence="7 8">C5-26</strain>
    </source>
</reference>
<evidence type="ECO:0000256" key="5">
    <source>
        <dbReference type="SAM" id="Phobius"/>
    </source>
</evidence>
<reference evidence="7 8" key="2">
    <citation type="submission" date="2019-08" db="EMBL/GenBank/DDBJ databases">
        <title>Jejuicoccus antrihumi gen. nov., sp. nov., a new member of the family Dermacoccaceae isolated from a cave.</title>
        <authorList>
            <person name="Schumann P."/>
            <person name="Kim I.S."/>
        </authorList>
    </citation>
    <scope>NUCLEOTIDE SEQUENCE [LARGE SCALE GENOMIC DNA]</scope>
    <source>
        <strain evidence="7 8">C5-26</strain>
    </source>
</reference>
<gene>
    <name evidence="7" type="ORF">FGL98_20000</name>
</gene>
<dbReference type="OrthoDB" id="3174252at2"/>
<dbReference type="Pfam" id="PF01957">
    <property type="entry name" value="NfeD"/>
    <property type="match status" value="1"/>
</dbReference>
<evidence type="ECO:0000256" key="1">
    <source>
        <dbReference type="ARBA" id="ARBA00004141"/>
    </source>
</evidence>
<evidence type="ECO:0000313" key="8">
    <source>
        <dbReference type="Proteomes" id="UP000320244"/>
    </source>
</evidence>
<accession>A0A563DTZ8</accession>
<dbReference type="PANTHER" id="PTHR33507:SF3">
    <property type="entry name" value="INNER MEMBRANE PROTEIN YBBJ"/>
    <property type="match status" value="1"/>
</dbReference>
<dbReference type="RefSeq" id="WP_146319792.1">
    <property type="nucleotide sequence ID" value="NZ_VCQV01000036.1"/>
</dbReference>
<keyword evidence="8" id="KW-1185">Reference proteome</keyword>
<evidence type="ECO:0000313" key="7">
    <source>
        <dbReference type="EMBL" id="TWP33725.1"/>
    </source>
</evidence>
<sequence length="142" mass="14527">MAAIIWLGAGLLLAAGETLSGDLVLLMIGGGALAAAGASWLGAPVWLAAVVFAVVSILLVVAVRPPIKRRMLSAPQTLTNTDALIGKEAITLGSFGSAGGQVRIGGEVWTARPAGEEDSFQRGERLIVRRIDGATAVVQRGN</sequence>
<evidence type="ECO:0000256" key="2">
    <source>
        <dbReference type="ARBA" id="ARBA00022692"/>
    </source>
</evidence>
<dbReference type="InterPro" id="IPR002810">
    <property type="entry name" value="NfeD-like_C"/>
</dbReference>
<dbReference type="EMBL" id="VCQV01000036">
    <property type="protein sequence ID" value="TWP33725.1"/>
    <property type="molecule type" value="Genomic_DNA"/>
</dbReference>
<dbReference type="SUPFAM" id="SSF141322">
    <property type="entry name" value="NfeD domain-like"/>
    <property type="match status" value="1"/>
</dbReference>
<evidence type="ECO:0000256" key="4">
    <source>
        <dbReference type="ARBA" id="ARBA00023136"/>
    </source>
</evidence>
<dbReference type="Proteomes" id="UP000320244">
    <property type="component" value="Unassembled WGS sequence"/>
</dbReference>